<name>A0A1F2PD69_9FIRM</name>
<comment type="caution">
    <text evidence="1">The sequence shown here is derived from an EMBL/GenBank/DDBJ whole genome shotgun (WGS) entry which is preliminary data.</text>
</comment>
<evidence type="ECO:0000313" key="2">
    <source>
        <dbReference type="Proteomes" id="UP000176244"/>
    </source>
</evidence>
<reference evidence="1 2" key="1">
    <citation type="submission" date="2015-09" db="EMBL/GenBank/DDBJ databases">
        <title>Genome sequence of Acetobacterium wieringae DSM 1911.</title>
        <authorList>
            <person name="Poehlein A."/>
            <person name="Bengelsdorf F.R."/>
            <person name="Schiel-Bengelsdorf B."/>
            <person name="Duerre P."/>
            <person name="Daniel R."/>
        </authorList>
    </citation>
    <scope>NUCLEOTIDE SEQUENCE [LARGE SCALE GENOMIC DNA]</scope>
    <source>
        <strain evidence="1 2">DSM 1911</strain>
    </source>
</reference>
<accession>A0A1F2PD69</accession>
<dbReference type="AlphaFoldDB" id="A0A1F2PD69"/>
<evidence type="ECO:0000313" key="1">
    <source>
        <dbReference type="EMBL" id="OFV69193.1"/>
    </source>
</evidence>
<organism evidence="1 2">
    <name type="scientific">Acetobacterium wieringae</name>
    <dbReference type="NCBI Taxonomy" id="52694"/>
    <lineage>
        <taxon>Bacteria</taxon>
        <taxon>Bacillati</taxon>
        <taxon>Bacillota</taxon>
        <taxon>Clostridia</taxon>
        <taxon>Eubacteriales</taxon>
        <taxon>Eubacteriaceae</taxon>
        <taxon>Acetobacterium</taxon>
    </lineage>
</organism>
<dbReference type="RefSeq" id="WP_070372627.1">
    <property type="nucleotide sequence ID" value="NZ_LKEU01000044.1"/>
</dbReference>
<dbReference type="EMBL" id="LKEU01000044">
    <property type="protein sequence ID" value="OFV69193.1"/>
    <property type="molecule type" value="Genomic_DNA"/>
</dbReference>
<proteinExistence type="predicted"/>
<dbReference type="STRING" id="52694.ACWI_33870"/>
<protein>
    <recommendedName>
        <fullName evidence="3">Virulence protein</fullName>
    </recommendedName>
</protein>
<dbReference type="OrthoDB" id="9775356at2"/>
<gene>
    <name evidence="1" type="ORF">ACWI_33870</name>
</gene>
<evidence type="ECO:0008006" key="3">
    <source>
        <dbReference type="Google" id="ProtNLM"/>
    </source>
</evidence>
<dbReference type="Proteomes" id="UP000176244">
    <property type="component" value="Unassembled WGS sequence"/>
</dbReference>
<sequence>MTMNYQFTDCDRKTLVAAIGEILRIQPVYQGVPSFAYTIGGFEVDKQGTLIVSEATPETVVDTLLESLKLRGFTFEQEASQTEPETETENQIQTETKNEDILTIEMPKEGFTDEAMINLENLIKSKGGLIKKALGIDALPLEQSEETISFPWFKADVEPEVIKAYTEFIAAICEMAKTQKRIAATAKAVDNEKYAFRCFLLRLGFIGNDYKTTRKILLSKLSGSAAFKSGRKANAE</sequence>